<evidence type="ECO:0000256" key="3">
    <source>
        <dbReference type="SAM" id="MobiDB-lite"/>
    </source>
</evidence>
<feature type="compositionally biased region" description="Acidic residues" evidence="3">
    <location>
        <begin position="86"/>
        <end position="98"/>
    </location>
</feature>
<evidence type="ECO:0000256" key="1">
    <source>
        <dbReference type="ARBA" id="ARBA00005605"/>
    </source>
</evidence>
<accession>A0A4Y7TH99</accession>
<feature type="compositionally biased region" description="Basic and acidic residues" evidence="3">
    <location>
        <begin position="99"/>
        <end position="113"/>
    </location>
</feature>
<comment type="caution">
    <text evidence="4">The sequence shown here is derived from an EMBL/GenBank/DDBJ whole genome shotgun (WGS) entry which is preliminary data.</text>
</comment>
<feature type="region of interest" description="Disordered" evidence="3">
    <location>
        <begin position="81"/>
        <end position="161"/>
    </location>
</feature>
<dbReference type="OrthoDB" id="307488at2759"/>
<comment type="similarity">
    <text evidence="1 2">Belongs to the YPI1 family.</text>
</comment>
<evidence type="ECO:0000313" key="5">
    <source>
        <dbReference type="Proteomes" id="UP000298030"/>
    </source>
</evidence>
<dbReference type="EMBL" id="QPFP01000012">
    <property type="protein sequence ID" value="TEB33546.1"/>
    <property type="molecule type" value="Genomic_DNA"/>
</dbReference>
<dbReference type="AlphaFoldDB" id="A0A4Y7TH99"/>
<dbReference type="PANTHER" id="PTHR20835:SF0">
    <property type="entry name" value="E3 UBIQUITIN-PROTEIN LIGASE PPP1R11"/>
    <property type="match status" value="1"/>
</dbReference>
<feature type="compositionally biased region" description="Basic residues" evidence="3">
    <location>
        <begin position="150"/>
        <end position="161"/>
    </location>
</feature>
<dbReference type="Proteomes" id="UP000298030">
    <property type="component" value="Unassembled WGS sequence"/>
</dbReference>
<comment type="subcellular location">
    <subcellularLocation>
        <location evidence="2">Nucleus</location>
    </subcellularLocation>
</comment>
<dbReference type="InterPro" id="IPR011107">
    <property type="entry name" value="PPI_Ypi1"/>
</dbReference>
<gene>
    <name evidence="4" type="ORF">FA13DRAFT_1627042</name>
</gene>
<organism evidence="4 5">
    <name type="scientific">Coprinellus micaceus</name>
    <name type="common">Glistening ink-cap mushroom</name>
    <name type="synonym">Coprinus micaceus</name>
    <dbReference type="NCBI Taxonomy" id="71717"/>
    <lineage>
        <taxon>Eukaryota</taxon>
        <taxon>Fungi</taxon>
        <taxon>Dikarya</taxon>
        <taxon>Basidiomycota</taxon>
        <taxon>Agaricomycotina</taxon>
        <taxon>Agaricomycetes</taxon>
        <taxon>Agaricomycetidae</taxon>
        <taxon>Agaricales</taxon>
        <taxon>Agaricineae</taxon>
        <taxon>Psathyrellaceae</taxon>
        <taxon>Coprinellus</taxon>
    </lineage>
</organism>
<proteinExistence type="inferred from homology"/>
<dbReference type="STRING" id="71717.A0A4Y7TH99"/>
<dbReference type="GO" id="GO:0004865">
    <property type="term" value="F:protein serine/threonine phosphatase inhibitor activity"/>
    <property type="evidence" value="ECO:0007669"/>
    <property type="project" value="UniProtKB-UniRule"/>
</dbReference>
<dbReference type="Pfam" id="PF07491">
    <property type="entry name" value="PPI_Ypi1"/>
    <property type="match status" value="1"/>
</dbReference>
<sequence>MAHPATSTSSTPAPADSSRTLTITRDPVNEEGEVQGEVVGTVRIRGQRRNGPRVAWDESVVDNEGAGKKKSKICCIFHKARNFDESSSESDSDSDSDSDSCHGHNHNHDHSDGNGEPSGSSHQSRPAPFSSRIHEHSDDDEPNAYERMPGSRKKGKRKAGA</sequence>
<protein>
    <recommendedName>
        <fullName evidence="2">Type 1 phosphatases regulator</fullName>
    </recommendedName>
</protein>
<dbReference type="GO" id="GO:0005634">
    <property type="term" value="C:nucleus"/>
    <property type="evidence" value="ECO:0007669"/>
    <property type="project" value="UniProtKB-SubCell"/>
</dbReference>
<keyword evidence="5" id="KW-1185">Reference proteome</keyword>
<dbReference type="GO" id="GO:0008157">
    <property type="term" value="F:protein phosphatase 1 binding"/>
    <property type="evidence" value="ECO:0007669"/>
    <property type="project" value="TreeGrafter"/>
</dbReference>
<feature type="region of interest" description="Disordered" evidence="3">
    <location>
        <begin position="1"/>
        <end position="68"/>
    </location>
</feature>
<keyword evidence="2" id="KW-0539">Nucleus</keyword>
<evidence type="ECO:0000256" key="2">
    <source>
        <dbReference type="RuleBase" id="RU367162"/>
    </source>
</evidence>
<name>A0A4Y7TH99_COPMI</name>
<dbReference type="PANTHER" id="PTHR20835">
    <property type="entry name" value="E3 UBIQUITIN-PROTEIN LIGASE PPP1R11-RELATED"/>
    <property type="match status" value="1"/>
</dbReference>
<feature type="compositionally biased region" description="Low complexity" evidence="3">
    <location>
        <begin position="1"/>
        <end position="15"/>
    </location>
</feature>
<comment type="function">
    <text evidence="2">Regulator of type 1 phosphatases which maintains protein phosphatase activity under strict control.</text>
</comment>
<reference evidence="4 5" key="1">
    <citation type="journal article" date="2019" name="Nat. Ecol. Evol.">
        <title>Megaphylogeny resolves global patterns of mushroom evolution.</title>
        <authorList>
            <person name="Varga T."/>
            <person name="Krizsan K."/>
            <person name="Foldi C."/>
            <person name="Dima B."/>
            <person name="Sanchez-Garcia M."/>
            <person name="Sanchez-Ramirez S."/>
            <person name="Szollosi G.J."/>
            <person name="Szarkandi J.G."/>
            <person name="Papp V."/>
            <person name="Albert L."/>
            <person name="Andreopoulos W."/>
            <person name="Angelini C."/>
            <person name="Antonin V."/>
            <person name="Barry K.W."/>
            <person name="Bougher N.L."/>
            <person name="Buchanan P."/>
            <person name="Buyck B."/>
            <person name="Bense V."/>
            <person name="Catcheside P."/>
            <person name="Chovatia M."/>
            <person name="Cooper J."/>
            <person name="Damon W."/>
            <person name="Desjardin D."/>
            <person name="Finy P."/>
            <person name="Geml J."/>
            <person name="Haridas S."/>
            <person name="Hughes K."/>
            <person name="Justo A."/>
            <person name="Karasinski D."/>
            <person name="Kautmanova I."/>
            <person name="Kiss B."/>
            <person name="Kocsube S."/>
            <person name="Kotiranta H."/>
            <person name="LaButti K.M."/>
            <person name="Lechner B.E."/>
            <person name="Liimatainen K."/>
            <person name="Lipzen A."/>
            <person name="Lukacs Z."/>
            <person name="Mihaltcheva S."/>
            <person name="Morgado L.N."/>
            <person name="Niskanen T."/>
            <person name="Noordeloos M.E."/>
            <person name="Ohm R.A."/>
            <person name="Ortiz-Santana B."/>
            <person name="Ovrebo C."/>
            <person name="Racz N."/>
            <person name="Riley R."/>
            <person name="Savchenko A."/>
            <person name="Shiryaev A."/>
            <person name="Soop K."/>
            <person name="Spirin V."/>
            <person name="Szebenyi C."/>
            <person name="Tomsovsky M."/>
            <person name="Tulloss R.E."/>
            <person name="Uehling J."/>
            <person name="Grigoriev I.V."/>
            <person name="Vagvolgyi C."/>
            <person name="Papp T."/>
            <person name="Martin F.M."/>
            <person name="Miettinen O."/>
            <person name="Hibbett D.S."/>
            <person name="Nagy L.G."/>
        </authorList>
    </citation>
    <scope>NUCLEOTIDE SEQUENCE [LARGE SCALE GENOMIC DNA]</scope>
    <source>
        <strain evidence="4 5">FP101781</strain>
    </source>
</reference>
<evidence type="ECO:0000313" key="4">
    <source>
        <dbReference type="EMBL" id="TEB33546.1"/>
    </source>
</evidence>